<keyword evidence="2" id="KW-0804">Transcription</keyword>
<proteinExistence type="inferred from homology"/>
<organism evidence="5">
    <name type="scientific">Strombidium rassoulzadegani</name>
    <dbReference type="NCBI Taxonomy" id="1082188"/>
    <lineage>
        <taxon>Eukaryota</taxon>
        <taxon>Sar</taxon>
        <taxon>Alveolata</taxon>
        <taxon>Ciliophora</taxon>
        <taxon>Intramacronucleata</taxon>
        <taxon>Spirotrichea</taxon>
        <taxon>Oligotrichia</taxon>
        <taxon>Strombidiidae</taxon>
        <taxon>Strombidium</taxon>
    </lineage>
</organism>
<name>A0A7S3FVN4_9SPIT</name>
<accession>A0A7S3FVN4</accession>
<feature type="region of interest" description="Disordered" evidence="3">
    <location>
        <begin position="127"/>
        <end position="153"/>
    </location>
</feature>
<dbReference type="InterPro" id="IPR039370">
    <property type="entry name" value="BTF3"/>
</dbReference>
<evidence type="ECO:0000256" key="1">
    <source>
        <dbReference type="ARBA" id="ARBA00005296"/>
    </source>
</evidence>
<gene>
    <name evidence="5" type="ORF">SRAS04492_LOCUS7155</name>
</gene>
<reference evidence="5" key="1">
    <citation type="submission" date="2021-01" db="EMBL/GenBank/DDBJ databases">
        <authorList>
            <person name="Corre E."/>
            <person name="Pelletier E."/>
            <person name="Niang G."/>
            <person name="Scheremetjew M."/>
            <person name="Finn R."/>
            <person name="Kale V."/>
            <person name="Holt S."/>
            <person name="Cochrane G."/>
            <person name="Meng A."/>
            <person name="Brown T."/>
            <person name="Cohen L."/>
        </authorList>
    </citation>
    <scope>NUCLEOTIDE SEQUENCE</scope>
    <source>
        <strain evidence="5">Ras09</strain>
    </source>
</reference>
<dbReference type="Gene3D" id="2.20.70.30">
    <property type="entry name" value="Nascent polypeptide-associated complex domain"/>
    <property type="match status" value="1"/>
</dbReference>
<feature type="domain" description="NAC-A/B" evidence="4">
    <location>
        <begin position="39"/>
        <end position="104"/>
    </location>
</feature>
<sequence>MDPEVLDARAKLKEKFGPTQIGGKGTQRRVKKVVHHQEIEEDKKIKSTIKKFGMQTLQDIDEVNMFMDDNTVINLKRPQTQFSVRENLLVVSGKPETKELTSMMPDILKQVGPQQYQYLQTQLGKLGGAKNEAENDDDDVPELVGTFEDAGKK</sequence>
<dbReference type="CDD" id="cd22055">
    <property type="entry name" value="NAC_BTF3"/>
    <property type="match status" value="1"/>
</dbReference>
<dbReference type="PANTHER" id="PTHR10351">
    <property type="entry name" value="TRANSCRIPTION FACTOR BTF3 FAMILY MEMBER"/>
    <property type="match status" value="1"/>
</dbReference>
<dbReference type="FunFam" id="2.20.70.30:FF:000001">
    <property type="entry name" value="Transcription factor BTF3 homolog"/>
    <property type="match status" value="1"/>
</dbReference>
<dbReference type="AlphaFoldDB" id="A0A7S3FVN4"/>
<dbReference type="InterPro" id="IPR038187">
    <property type="entry name" value="NAC_A/B_dom_sf"/>
</dbReference>
<protein>
    <recommendedName>
        <fullName evidence="2">Nascent polypeptide-associated complex subunit beta</fullName>
    </recommendedName>
</protein>
<keyword evidence="2" id="KW-0805">Transcription regulation</keyword>
<comment type="similarity">
    <text evidence="1 2">Belongs to the NAC-beta family.</text>
</comment>
<dbReference type="Pfam" id="PF01849">
    <property type="entry name" value="NAC"/>
    <property type="match status" value="1"/>
</dbReference>
<dbReference type="SMART" id="SM01407">
    <property type="entry name" value="NAC"/>
    <property type="match status" value="1"/>
</dbReference>
<evidence type="ECO:0000256" key="3">
    <source>
        <dbReference type="SAM" id="MobiDB-lite"/>
    </source>
</evidence>
<comment type="subunit">
    <text evidence="2">Part of the nascent polypeptide-associated complex (NAC).</text>
</comment>
<evidence type="ECO:0000313" key="5">
    <source>
        <dbReference type="EMBL" id="CAE0235348.1"/>
    </source>
</evidence>
<dbReference type="InterPro" id="IPR002715">
    <property type="entry name" value="Nas_poly-pep-assoc_cplx_dom"/>
</dbReference>
<evidence type="ECO:0000259" key="4">
    <source>
        <dbReference type="PROSITE" id="PS51151"/>
    </source>
</evidence>
<dbReference type="EMBL" id="HBIA01014200">
    <property type="protein sequence ID" value="CAE0235348.1"/>
    <property type="molecule type" value="Transcribed_RNA"/>
</dbReference>
<dbReference type="PROSITE" id="PS51151">
    <property type="entry name" value="NAC_AB"/>
    <property type="match status" value="1"/>
</dbReference>
<evidence type="ECO:0000256" key="2">
    <source>
        <dbReference type="RuleBase" id="RU361272"/>
    </source>
</evidence>